<accession>A0A2S8EZ37</accession>
<evidence type="ECO:0008006" key="6">
    <source>
        <dbReference type="Google" id="ProtNLM"/>
    </source>
</evidence>
<dbReference type="Proteomes" id="UP000240009">
    <property type="component" value="Unassembled WGS sequence"/>
</dbReference>
<comment type="caution">
    <text evidence="4">The sequence shown here is derived from an EMBL/GenBank/DDBJ whole genome shotgun (WGS) entry which is preliminary data.</text>
</comment>
<feature type="transmembrane region" description="Helical" evidence="3">
    <location>
        <begin position="34"/>
        <end position="55"/>
    </location>
</feature>
<dbReference type="EMBL" id="PUIA01000085">
    <property type="protein sequence ID" value="PQO25180.1"/>
    <property type="molecule type" value="Genomic_DNA"/>
</dbReference>
<proteinExistence type="predicted"/>
<evidence type="ECO:0000256" key="3">
    <source>
        <dbReference type="SAM" id="Phobius"/>
    </source>
</evidence>
<keyword evidence="1" id="KW-0175">Coiled coil</keyword>
<organism evidence="4 5">
    <name type="scientific">Blastopirellula marina</name>
    <dbReference type="NCBI Taxonomy" id="124"/>
    <lineage>
        <taxon>Bacteria</taxon>
        <taxon>Pseudomonadati</taxon>
        <taxon>Planctomycetota</taxon>
        <taxon>Planctomycetia</taxon>
        <taxon>Pirellulales</taxon>
        <taxon>Pirellulaceae</taxon>
        <taxon>Blastopirellula</taxon>
    </lineage>
</organism>
<feature type="transmembrane region" description="Helical" evidence="3">
    <location>
        <begin position="154"/>
        <end position="173"/>
    </location>
</feature>
<sequence length="568" mass="63405">MVPLRATISKGLGSMETLQKHIRKAQWRMILQQFIGRLIVCLSVTLTLAAIAVILPKVWPMGLDGNIWMWSWIGGGAAVGLISAIVWTYVSRTSALAAAIELDIRFGLKERVSSSLSMDEEARQTQWGQALMEDATRQVERIDVNDRFPVRSGWNGLAPVLIIVGALLIALFVPDAVLDPNTAEANPAQLDPEQTKVVKKTADELRKELKERKEKAEEKGLKEAEELFKKLEESTKDIAKKDKVDQKDTLLELNDLAKELKKRRDELASSEEFKKKLEMLKDLLKGGLAEELAKAMQKGDLQKALEAMQNLQNKMKNGDLTKEEQQALAKQLEEMGKKLEDIAKAHEDAKKALQEQIKQAQQAGNQAEAERLQKQLDQMGMQDAQMQRMQQMGNQLSKASEALQNGQQKQAADQLNQMANEMQDLQAQLDELEMMDEAMEQMEMARNQMCKACQGGKNGMMGQMGQMGRMGQQPGNGMGQGQGQGDRPEEENDTGAYDSQVRADPKTGRGVIVDYVDGKNRAGQTLIEIKSAMESESSLNSDALTETRLSKDHQENAQEYFDMVREGR</sequence>
<evidence type="ECO:0000256" key="1">
    <source>
        <dbReference type="SAM" id="Coils"/>
    </source>
</evidence>
<evidence type="ECO:0000256" key="2">
    <source>
        <dbReference type="SAM" id="MobiDB-lite"/>
    </source>
</evidence>
<feature type="compositionally biased region" description="Gly residues" evidence="2">
    <location>
        <begin position="474"/>
        <end position="484"/>
    </location>
</feature>
<gene>
    <name evidence="4" type="ORF">C5Y96_25070</name>
</gene>
<evidence type="ECO:0000313" key="5">
    <source>
        <dbReference type="Proteomes" id="UP000240009"/>
    </source>
</evidence>
<feature type="transmembrane region" description="Helical" evidence="3">
    <location>
        <begin position="67"/>
        <end position="90"/>
    </location>
</feature>
<dbReference type="AlphaFoldDB" id="A0A2S8EZ37"/>
<name>A0A2S8EZ37_9BACT</name>
<keyword evidence="3" id="KW-0472">Membrane</keyword>
<feature type="region of interest" description="Disordered" evidence="2">
    <location>
        <begin position="534"/>
        <end position="554"/>
    </location>
</feature>
<feature type="coiled-coil region" evidence="1">
    <location>
        <begin position="294"/>
        <end position="445"/>
    </location>
</feature>
<feature type="compositionally biased region" description="Polar residues" evidence="2">
    <location>
        <begin position="534"/>
        <end position="544"/>
    </location>
</feature>
<keyword evidence="3" id="KW-0812">Transmembrane</keyword>
<reference evidence="4 5" key="1">
    <citation type="submission" date="2018-02" db="EMBL/GenBank/DDBJ databases">
        <title>Comparative genomes isolates from brazilian mangrove.</title>
        <authorList>
            <person name="Araujo J.E."/>
            <person name="Taketani R.G."/>
            <person name="Silva M.C.P."/>
            <person name="Loureco M.V."/>
            <person name="Andreote F.D."/>
        </authorList>
    </citation>
    <scope>NUCLEOTIDE SEQUENCE [LARGE SCALE GENOMIC DNA]</scope>
    <source>
        <strain evidence="4 5">HEX-2 MGV</strain>
    </source>
</reference>
<keyword evidence="3" id="KW-1133">Transmembrane helix</keyword>
<feature type="region of interest" description="Disordered" evidence="2">
    <location>
        <begin position="469"/>
        <end position="509"/>
    </location>
</feature>
<evidence type="ECO:0000313" key="4">
    <source>
        <dbReference type="EMBL" id="PQO25180.1"/>
    </source>
</evidence>
<feature type="coiled-coil region" evidence="1">
    <location>
        <begin position="195"/>
        <end position="270"/>
    </location>
</feature>
<protein>
    <recommendedName>
        <fullName evidence="6">DUF4175 domain-containing protein</fullName>
    </recommendedName>
</protein>